<evidence type="ECO:0000256" key="4">
    <source>
        <dbReference type="ARBA" id="ARBA00022723"/>
    </source>
</evidence>
<keyword evidence="2" id="KW-0548">Nucleotidyltransferase</keyword>
<dbReference type="SUPFAM" id="SSF53098">
    <property type="entry name" value="Ribonuclease H-like"/>
    <property type="match status" value="1"/>
</dbReference>
<evidence type="ECO:0000256" key="10">
    <source>
        <dbReference type="ARBA" id="ARBA00022918"/>
    </source>
</evidence>
<dbReference type="InterPro" id="IPR036397">
    <property type="entry name" value="RNaseH_sf"/>
</dbReference>
<keyword evidence="11" id="KW-0239">DNA-directed DNA polymerase</keyword>
<comment type="caution">
    <text evidence="17">The sequence shown here is derived from an EMBL/GenBank/DDBJ whole genome shotgun (WGS) entry which is preliminary data.</text>
</comment>
<dbReference type="InterPro" id="IPR039537">
    <property type="entry name" value="Retrotran_Ty1/copia-like"/>
</dbReference>
<keyword evidence="18" id="KW-1185">Reference proteome</keyword>
<keyword evidence="6" id="KW-0378">Hydrolase</keyword>
<dbReference type="GO" id="GO:0003723">
    <property type="term" value="F:RNA binding"/>
    <property type="evidence" value="ECO:0007669"/>
    <property type="project" value="UniProtKB-KW"/>
</dbReference>
<evidence type="ECO:0000256" key="2">
    <source>
        <dbReference type="ARBA" id="ARBA00022695"/>
    </source>
</evidence>
<evidence type="ECO:0000256" key="8">
    <source>
        <dbReference type="ARBA" id="ARBA00022884"/>
    </source>
</evidence>
<proteinExistence type="predicted"/>
<evidence type="ECO:0000256" key="5">
    <source>
        <dbReference type="ARBA" id="ARBA00022759"/>
    </source>
</evidence>
<dbReference type="Pfam" id="PF25597">
    <property type="entry name" value="SH3_retrovirus"/>
    <property type="match status" value="1"/>
</dbReference>
<keyword evidence="1" id="KW-0815">Transposition</keyword>
<keyword evidence="9" id="KW-0229">DNA integration</keyword>
<dbReference type="GO" id="GO:0016787">
    <property type="term" value="F:hydrolase activity"/>
    <property type="evidence" value="ECO:0007669"/>
    <property type="project" value="UniProtKB-KW"/>
</dbReference>
<evidence type="ECO:0000256" key="15">
    <source>
        <dbReference type="SAM" id="MobiDB-lite"/>
    </source>
</evidence>
<dbReference type="GO" id="GO:0004519">
    <property type="term" value="F:endonuclease activity"/>
    <property type="evidence" value="ECO:0007669"/>
    <property type="project" value="UniProtKB-KW"/>
</dbReference>
<feature type="region of interest" description="Disordered" evidence="15">
    <location>
        <begin position="248"/>
        <end position="315"/>
    </location>
</feature>
<dbReference type="InterPro" id="IPR057670">
    <property type="entry name" value="SH3_retrovirus"/>
</dbReference>
<evidence type="ECO:0000256" key="3">
    <source>
        <dbReference type="ARBA" id="ARBA00022722"/>
    </source>
</evidence>
<evidence type="ECO:0000313" key="18">
    <source>
        <dbReference type="Proteomes" id="UP000308730"/>
    </source>
</evidence>
<dbReference type="Gene3D" id="3.30.420.10">
    <property type="entry name" value="Ribonuclease H-like superfamily/Ribonuclease H"/>
    <property type="match status" value="1"/>
</dbReference>
<evidence type="ECO:0000256" key="7">
    <source>
        <dbReference type="ARBA" id="ARBA00022842"/>
    </source>
</evidence>
<dbReference type="GO" id="GO:0006310">
    <property type="term" value="P:DNA recombination"/>
    <property type="evidence" value="ECO:0007669"/>
    <property type="project" value="UniProtKB-KW"/>
</dbReference>
<dbReference type="GO" id="GO:0005634">
    <property type="term" value="C:nucleus"/>
    <property type="evidence" value="ECO:0007669"/>
    <property type="project" value="UniProtKB-ARBA"/>
</dbReference>
<keyword evidence="5" id="KW-0255">Endonuclease</keyword>
<protein>
    <recommendedName>
        <fullName evidence="16">Integrase catalytic domain-containing protein</fullName>
    </recommendedName>
</protein>
<comment type="catalytic activity">
    <reaction evidence="13">
        <text>DNA(n) + a 2'-deoxyribonucleoside 5'-triphosphate = DNA(n+1) + diphosphate</text>
        <dbReference type="Rhea" id="RHEA:22508"/>
        <dbReference type="Rhea" id="RHEA-COMP:17339"/>
        <dbReference type="Rhea" id="RHEA-COMP:17340"/>
        <dbReference type="ChEBI" id="CHEBI:33019"/>
        <dbReference type="ChEBI" id="CHEBI:61560"/>
        <dbReference type="ChEBI" id="CHEBI:173112"/>
        <dbReference type="EC" id="2.7.7.49"/>
    </reaction>
</comment>
<dbReference type="InterPro" id="IPR001584">
    <property type="entry name" value="Integrase_cat-core"/>
</dbReference>
<reference evidence="17 18" key="1">
    <citation type="submission" date="2019-02" db="EMBL/GenBank/DDBJ databases">
        <title>Genome sequencing of the rare red list fungi Antrodiella citrinella (Flaviporus citrinellus).</title>
        <authorList>
            <person name="Buettner E."/>
            <person name="Kellner H."/>
        </authorList>
    </citation>
    <scope>NUCLEOTIDE SEQUENCE [LARGE SCALE GENOMIC DNA]</scope>
    <source>
        <strain evidence="17 18">DSM 108506</strain>
    </source>
</reference>
<dbReference type="Pfam" id="PF00665">
    <property type="entry name" value="rve"/>
    <property type="match status" value="1"/>
</dbReference>
<feature type="compositionally biased region" description="Acidic residues" evidence="15">
    <location>
        <begin position="306"/>
        <end position="315"/>
    </location>
</feature>
<feature type="compositionally biased region" description="Low complexity" evidence="15">
    <location>
        <begin position="248"/>
        <end position="265"/>
    </location>
</feature>
<keyword evidence="4" id="KW-0479">Metal-binding</keyword>
<keyword evidence="8" id="KW-0694">RNA-binding</keyword>
<evidence type="ECO:0000259" key="16">
    <source>
        <dbReference type="PROSITE" id="PS50994"/>
    </source>
</evidence>
<dbReference type="GO" id="GO:0003887">
    <property type="term" value="F:DNA-directed DNA polymerase activity"/>
    <property type="evidence" value="ECO:0007669"/>
    <property type="project" value="UniProtKB-KW"/>
</dbReference>
<comment type="catalytic activity">
    <reaction evidence="14">
        <text>DNA(n) + a 2'-deoxyribonucleoside 5'-triphosphate = DNA(n+1) + diphosphate</text>
        <dbReference type="Rhea" id="RHEA:22508"/>
        <dbReference type="Rhea" id="RHEA-COMP:17339"/>
        <dbReference type="Rhea" id="RHEA-COMP:17340"/>
        <dbReference type="ChEBI" id="CHEBI:33019"/>
        <dbReference type="ChEBI" id="CHEBI:61560"/>
        <dbReference type="ChEBI" id="CHEBI:173112"/>
        <dbReference type="EC" id="2.7.7.7"/>
    </reaction>
</comment>
<dbReference type="Proteomes" id="UP000308730">
    <property type="component" value="Unassembled WGS sequence"/>
</dbReference>
<dbReference type="PANTHER" id="PTHR42648:SF11">
    <property type="entry name" value="TRANSPOSON TY4-P GAG-POL POLYPROTEIN"/>
    <property type="match status" value="1"/>
</dbReference>
<keyword evidence="12" id="KW-0233">DNA recombination</keyword>
<dbReference type="PANTHER" id="PTHR42648">
    <property type="entry name" value="TRANSPOSASE, PUTATIVE-RELATED"/>
    <property type="match status" value="1"/>
</dbReference>
<name>A0A4S4M3M0_9APHY</name>
<sequence>SPFPDQASRSDSILYRLHMDLQGKLPRSLKGYEYTLAVIDDHSRYGWKEYMKTKDETPTLIKELITRLENLTGCTVKCVRTDGGGEFNNAELEAWFKSKGITHEKSAPDTQQQDGVSERFNGTTHRSALSMLHEAGLSDGFWPEAHEYACHVRNCSPSRAIPNSTPHEMFFGTKPDVSSLRVFGSRCHVRVDPSNRKKTSAHSVEGIFCGFARGYKAYYIWIPSLHRFSVSRDVIVYENLFGIKSVTTSTPSSLPHDPLDPSLPSFIPTPSSDPDPPRHTSSESTDDAPDGLLNAEVTHPTRGVLQEEDTTQGRK</sequence>
<evidence type="ECO:0000256" key="12">
    <source>
        <dbReference type="ARBA" id="ARBA00023172"/>
    </source>
</evidence>
<evidence type="ECO:0000256" key="1">
    <source>
        <dbReference type="ARBA" id="ARBA00022578"/>
    </source>
</evidence>
<keyword evidence="7" id="KW-0460">Magnesium</keyword>
<accession>A0A4S4M3M0</accession>
<dbReference type="GO" id="GO:0015074">
    <property type="term" value="P:DNA integration"/>
    <property type="evidence" value="ECO:0007669"/>
    <property type="project" value="UniProtKB-KW"/>
</dbReference>
<organism evidence="17 18">
    <name type="scientific">Antrodiella citrinella</name>
    <dbReference type="NCBI Taxonomy" id="2447956"/>
    <lineage>
        <taxon>Eukaryota</taxon>
        <taxon>Fungi</taxon>
        <taxon>Dikarya</taxon>
        <taxon>Basidiomycota</taxon>
        <taxon>Agaricomycotina</taxon>
        <taxon>Agaricomycetes</taxon>
        <taxon>Polyporales</taxon>
        <taxon>Steccherinaceae</taxon>
        <taxon>Antrodiella</taxon>
    </lineage>
</organism>
<dbReference type="PROSITE" id="PS50994">
    <property type="entry name" value="INTEGRASE"/>
    <property type="match status" value="1"/>
</dbReference>
<dbReference type="AlphaFoldDB" id="A0A4S4M3M0"/>
<keyword evidence="11" id="KW-0808">Transferase</keyword>
<evidence type="ECO:0000256" key="13">
    <source>
        <dbReference type="ARBA" id="ARBA00048173"/>
    </source>
</evidence>
<dbReference type="GO" id="GO:0046872">
    <property type="term" value="F:metal ion binding"/>
    <property type="evidence" value="ECO:0007669"/>
    <property type="project" value="UniProtKB-KW"/>
</dbReference>
<evidence type="ECO:0000256" key="14">
    <source>
        <dbReference type="ARBA" id="ARBA00049244"/>
    </source>
</evidence>
<keyword evidence="10" id="KW-0695">RNA-directed DNA polymerase</keyword>
<evidence type="ECO:0000256" key="6">
    <source>
        <dbReference type="ARBA" id="ARBA00022801"/>
    </source>
</evidence>
<dbReference type="GO" id="GO:0032196">
    <property type="term" value="P:transposition"/>
    <property type="evidence" value="ECO:0007669"/>
    <property type="project" value="UniProtKB-KW"/>
</dbReference>
<dbReference type="InterPro" id="IPR012337">
    <property type="entry name" value="RNaseH-like_sf"/>
</dbReference>
<dbReference type="OrthoDB" id="3261476at2759"/>
<feature type="domain" description="Integrase catalytic" evidence="16">
    <location>
        <begin position="1"/>
        <end position="174"/>
    </location>
</feature>
<evidence type="ECO:0000256" key="11">
    <source>
        <dbReference type="ARBA" id="ARBA00022932"/>
    </source>
</evidence>
<dbReference type="GO" id="GO:0003964">
    <property type="term" value="F:RNA-directed DNA polymerase activity"/>
    <property type="evidence" value="ECO:0007669"/>
    <property type="project" value="UniProtKB-KW"/>
</dbReference>
<gene>
    <name evidence="17" type="ORF">EUX98_g8863</name>
</gene>
<feature type="non-terminal residue" evidence="17">
    <location>
        <position position="1"/>
    </location>
</feature>
<keyword evidence="3" id="KW-0540">Nuclease</keyword>
<dbReference type="EMBL" id="SGPM01000564">
    <property type="protein sequence ID" value="THH18978.1"/>
    <property type="molecule type" value="Genomic_DNA"/>
</dbReference>
<evidence type="ECO:0000313" key="17">
    <source>
        <dbReference type="EMBL" id="THH18978.1"/>
    </source>
</evidence>
<evidence type="ECO:0000256" key="9">
    <source>
        <dbReference type="ARBA" id="ARBA00022908"/>
    </source>
</evidence>